<proteinExistence type="predicted"/>
<gene>
    <name evidence="7" type="ORF">CAMP_LOCUS5075</name>
</gene>
<evidence type="ECO:0000313" key="8">
    <source>
        <dbReference type="Proteomes" id="UP001152747"/>
    </source>
</evidence>
<dbReference type="EMBL" id="CANHGI010000002">
    <property type="protein sequence ID" value="CAI5442438.1"/>
    <property type="molecule type" value="Genomic_DNA"/>
</dbReference>
<keyword evidence="2" id="KW-0378">Hydrolase</keyword>
<dbReference type="Pfam" id="PF13087">
    <property type="entry name" value="AAA_12"/>
    <property type="match status" value="1"/>
</dbReference>
<evidence type="ECO:0000256" key="1">
    <source>
        <dbReference type="ARBA" id="ARBA00022741"/>
    </source>
</evidence>
<feature type="transmembrane region" description="Helical" evidence="5">
    <location>
        <begin position="1078"/>
        <end position="1104"/>
    </location>
</feature>
<dbReference type="GO" id="GO:0016787">
    <property type="term" value="F:hydrolase activity"/>
    <property type="evidence" value="ECO:0007669"/>
    <property type="project" value="UniProtKB-KW"/>
</dbReference>
<keyword evidence="5" id="KW-0812">Transmembrane</keyword>
<evidence type="ECO:0000256" key="2">
    <source>
        <dbReference type="ARBA" id="ARBA00022801"/>
    </source>
</evidence>
<reference evidence="7" key="1">
    <citation type="submission" date="2022-11" db="EMBL/GenBank/DDBJ databases">
        <authorList>
            <person name="Kikuchi T."/>
        </authorList>
    </citation>
    <scope>NUCLEOTIDE SEQUENCE</scope>
    <source>
        <strain evidence="7">PS1010</strain>
    </source>
</reference>
<keyword evidence="5" id="KW-0472">Membrane</keyword>
<dbReference type="AlphaFoldDB" id="A0A9P1ID61"/>
<sequence>MKGDIDASLILDDKSSKHDEDELFILTNEAVARLDSIGINDSHPWEIYYNQLCSKNEHNLLKNITLDHIQLFRNSSGTTWWKEKRSVNKSKNKRRKLETSDTIPSGPFALYSVISKNNNCMQLTPIYNEVVANDRFDLRIIELNENSMDILNNGKVVNEDHPIGDVICVKKLQQKYDNESICFDEISFEDTKNGKLFWEVSSFFVLSRDVFENVITSPYTKEQNNFLCVGSNFVQIICLPKKIAPKETKIDTLLMASIFVPRTTHGRFLKLLKRDYREEVVNLCADPLLIEKPSPIVMKARLAPLFVKNIFDNFNNAFKNSQREAAYQSLKIVVQHGSIGIHSIKNQKIDLTKYKTTIKTYEVSKPYIYFKFLLTGEKTAPPIEKWNRSARIQISNGKETASADILSVKQSNLILEVKARSFLHPTVEAIFKIFKEKSLTVYQKPDFKPRIVDYEIKEGTNSDRLIQAIYGGKPLKLPKIEKIPPIKFGSFVLLEKQTRYVQLMADERISALIGSSSFGCGKTATIAASALYSSNINPKSIQIVTAITNSAVVALIEKIEQLKQNVSLVRIISQNNMLEVHPDVLTKFDYPKMLEDLLLECLKKESESSDDFYKHAFSYLKSRSIVPDLTSFSSSIQKIYYSADEYDESFLLSFFMMKKEPKIIVGTVQSIINAFYTNWNEYSKDVCTIQIDESSTLPRESLLHVAFCFPNSRISFVGDHRQLAPYCEKESSPLLRNTAVGNFLEDSKNLLPSVFLNRVFRCRPEVTKILGDLFYNSSLISEHRKVETEDRLKKVAALQKYPIIFIDTKKSSQDQVGTTLKNIKEAKMAKELAEKLLKYIKKTDIAILCFYKGQLDEFYDWSRKTGIYVGSVDSGQGREWPVCIICTTRTTSMKNCQFMIDNRRINVALSRSRHLNFIFGHKSILLVSAFFHIILSTAFIFVSMRIYCLSAQQFLTNIHIFFPKNDTILKISHILLDGEQGFVELGLRIDDSIQVKNALYSFILASIVLLSQISVINFCAFRAHQSVNIGSMSEKTRQIQRQLLIFLVAQTTVCFTCCSVPVAFCMISLFLKIDLHEIGILATSCMAWFPMLDSIILFTCVSTYRNALKNLLKRKKPENSIVSVGNASTTIG</sequence>
<dbReference type="InterPro" id="IPR041679">
    <property type="entry name" value="DNA2/NAM7-like_C"/>
</dbReference>
<keyword evidence="3" id="KW-0347">Helicase</keyword>
<dbReference type="InterPro" id="IPR027417">
    <property type="entry name" value="P-loop_NTPase"/>
</dbReference>
<dbReference type="Pfam" id="PF10318">
    <property type="entry name" value="7TM_GPCR_Srh"/>
    <property type="match status" value="1"/>
</dbReference>
<dbReference type="SUPFAM" id="SSF52540">
    <property type="entry name" value="P-loop containing nucleoside triphosphate hydrolases"/>
    <property type="match status" value="1"/>
</dbReference>
<dbReference type="InterPro" id="IPR047187">
    <property type="entry name" value="SF1_C_Upf1"/>
</dbReference>
<keyword evidence="1" id="KW-0547">Nucleotide-binding</keyword>
<dbReference type="SUPFAM" id="SSF81321">
    <property type="entry name" value="Family A G protein-coupled receptor-like"/>
    <property type="match status" value="1"/>
</dbReference>
<name>A0A9P1ID61_9PELO</name>
<feature type="transmembrane region" description="Helical" evidence="5">
    <location>
        <begin position="998"/>
        <end position="1023"/>
    </location>
</feature>
<protein>
    <recommendedName>
        <fullName evidence="6">DNA2/NAM7 helicase-like C-terminal domain-containing protein</fullName>
    </recommendedName>
</protein>
<keyword evidence="8" id="KW-1185">Reference proteome</keyword>
<feature type="transmembrane region" description="Helical" evidence="5">
    <location>
        <begin position="923"/>
        <end position="947"/>
    </location>
</feature>
<evidence type="ECO:0000313" key="7">
    <source>
        <dbReference type="EMBL" id="CAI5442438.1"/>
    </source>
</evidence>
<dbReference type="InterPro" id="IPR050534">
    <property type="entry name" value="Coronavir_polyprotein_1ab"/>
</dbReference>
<dbReference type="GO" id="GO:0005524">
    <property type="term" value="F:ATP binding"/>
    <property type="evidence" value="ECO:0007669"/>
    <property type="project" value="UniProtKB-KW"/>
</dbReference>
<keyword evidence="4" id="KW-0067">ATP-binding</keyword>
<dbReference type="GO" id="GO:0043139">
    <property type="term" value="F:5'-3' DNA helicase activity"/>
    <property type="evidence" value="ECO:0007669"/>
    <property type="project" value="TreeGrafter"/>
</dbReference>
<evidence type="ECO:0000256" key="5">
    <source>
        <dbReference type="SAM" id="Phobius"/>
    </source>
</evidence>
<dbReference type="InterPro" id="IPR019422">
    <property type="entry name" value="7TM_GPCR_serpentine_rcpt_Srh"/>
</dbReference>
<dbReference type="PANTHER" id="PTHR43788:SF16">
    <property type="entry name" value="HELICASE WITH ZINC FINGER 2"/>
    <property type="match status" value="1"/>
</dbReference>
<accession>A0A9P1ID61</accession>
<dbReference type="OrthoDB" id="5813042at2759"/>
<dbReference type="PANTHER" id="PTHR43788">
    <property type="entry name" value="DNA2/NAM7 HELICASE FAMILY MEMBER"/>
    <property type="match status" value="1"/>
</dbReference>
<keyword evidence="5" id="KW-1133">Transmembrane helix</keyword>
<feature type="transmembrane region" description="Helical" evidence="5">
    <location>
        <begin position="1043"/>
        <end position="1072"/>
    </location>
</feature>
<dbReference type="Gene3D" id="3.40.50.300">
    <property type="entry name" value="P-loop containing nucleotide triphosphate hydrolases"/>
    <property type="match status" value="2"/>
</dbReference>
<evidence type="ECO:0000256" key="3">
    <source>
        <dbReference type="ARBA" id="ARBA00022806"/>
    </source>
</evidence>
<evidence type="ECO:0000256" key="4">
    <source>
        <dbReference type="ARBA" id="ARBA00022840"/>
    </source>
</evidence>
<evidence type="ECO:0000259" key="6">
    <source>
        <dbReference type="Pfam" id="PF13087"/>
    </source>
</evidence>
<dbReference type="Proteomes" id="UP001152747">
    <property type="component" value="Unassembled WGS sequence"/>
</dbReference>
<organism evidence="7 8">
    <name type="scientific">Caenorhabditis angaria</name>
    <dbReference type="NCBI Taxonomy" id="860376"/>
    <lineage>
        <taxon>Eukaryota</taxon>
        <taxon>Metazoa</taxon>
        <taxon>Ecdysozoa</taxon>
        <taxon>Nematoda</taxon>
        <taxon>Chromadorea</taxon>
        <taxon>Rhabditida</taxon>
        <taxon>Rhabditina</taxon>
        <taxon>Rhabditomorpha</taxon>
        <taxon>Rhabditoidea</taxon>
        <taxon>Rhabditidae</taxon>
        <taxon>Peloderinae</taxon>
        <taxon>Caenorhabditis</taxon>
    </lineage>
</organism>
<feature type="domain" description="DNA2/NAM7 helicase-like C-terminal" evidence="6">
    <location>
        <begin position="752"/>
        <end position="922"/>
    </location>
</feature>
<dbReference type="CDD" id="cd18808">
    <property type="entry name" value="SF1_C_Upf1"/>
    <property type="match status" value="1"/>
</dbReference>
<comment type="caution">
    <text evidence="7">The sequence shown here is derived from an EMBL/GenBank/DDBJ whole genome shotgun (WGS) entry which is preliminary data.</text>
</comment>